<dbReference type="Pfam" id="PF02636">
    <property type="entry name" value="Methyltransf_28"/>
    <property type="match status" value="1"/>
</dbReference>
<dbReference type="Proteomes" id="UP001500945">
    <property type="component" value="Unassembled WGS sequence"/>
</dbReference>
<dbReference type="GO" id="GO:0032259">
    <property type="term" value="P:methylation"/>
    <property type="evidence" value="ECO:0007669"/>
    <property type="project" value="UniProtKB-KW"/>
</dbReference>
<dbReference type="Gene3D" id="3.40.50.12710">
    <property type="match status" value="1"/>
</dbReference>
<name>A0ABP8KPQ0_9MICO</name>
<evidence type="ECO:0000256" key="1">
    <source>
        <dbReference type="ARBA" id="ARBA00022603"/>
    </source>
</evidence>
<dbReference type="SUPFAM" id="SSF53335">
    <property type="entry name" value="S-adenosyl-L-methionine-dependent methyltransferases"/>
    <property type="match status" value="1"/>
</dbReference>
<evidence type="ECO:0000313" key="3">
    <source>
        <dbReference type="EMBL" id="GAA4412707.1"/>
    </source>
</evidence>
<evidence type="ECO:0000313" key="4">
    <source>
        <dbReference type="Proteomes" id="UP001500945"/>
    </source>
</evidence>
<sequence length="320" mass="33418">MRLVMVPWREAWQGALYGPSGFYRRAEGPAGHFTTAAHGPLGAVLATALGTLADREAATHVVDVGCGRGELLTHLHAARPDLRLTGVDVVDRPGGLPDAVAWLRSPGGPALPPGLRDLDDVLVVALEWLDVVPCTVAEVVAPGRLAVVLVDPSSGRESHGGPPSPDELEWCVRHWPLDGLAPGARVEVGTTRDAAWADLGSRVRRGALLAVDYGHTRGARPAAGTLTAYRAGTTVRPVPDGTCDLTAHVAVDALEHDVLATQRESLRDLGVDPGIPPAAHARTDPAAYLAALATASAAAALTDPAGLGGFRWVLRRVHRS</sequence>
<keyword evidence="1 3" id="KW-0489">Methyltransferase</keyword>
<dbReference type="InterPro" id="IPR003788">
    <property type="entry name" value="NDUFAF7"/>
</dbReference>
<reference evidence="4" key="1">
    <citation type="journal article" date="2019" name="Int. J. Syst. Evol. Microbiol.">
        <title>The Global Catalogue of Microorganisms (GCM) 10K type strain sequencing project: providing services to taxonomists for standard genome sequencing and annotation.</title>
        <authorList>
            <consortium name="The Broad Institute Genomics Platform"/>
            <consortium name="The Broad Institute Genome Sequencing Center for Infectious Disease"/>
            <person name="Wu L."/>
            <person name="Ma J."/>
        </authorList>
    </citation>
    <scope>NUCLEOTIDE SEQUENCE [LARGE SCALE GENOMIC DNA]</scope>
    <source>
        <strain evidence="4">JCM 17809</strain>
    </source>
</reference>
<organism evidence="3 4">
    <name type="scientific">Fodinibacter luteus</name>
    <dbReference type="NCBI Taxonomy" id="552064"/>
    <lineage>
        <taxon>Bacteria</taxon>
        <taxon>Bacillati</taxon>
        <taxon>Actinomycetota</taxon>
        <taxon>Actinomycetes</taxon>
        <taxon>Micrococcales</taxon>
        <taxon>Intrasporangiaceae</taxon>
        <taxon>Fodinibacter (ex Wang et al. 2009)</taxon>
    </lineage>
</organism>
<protein>
    <submittedName>
        <fullName evidence="3">SAM-dependent methyltransferase</fullName>
    </submittedName>
</protein>
<dbReference type="InterPro" id="IPR038375">
    <property type="entry name" value="NDUFAF7_sf"/>
</dbReference>
<dbReference type="EMBL" id="BAABGM010000025">
    <property type="protein sequence ID" value="GAA4412707.1"/>
    <property type="molecule type" value="Genomic_DNA"/>
</dbReference>
<accession>A0ABP8KPQ0</accession>
<dbReference type="GO" id="GO:0008168">
    <property type="term" value="F:methyltransferase activity"/>
    <property type="evidence" value="ECO:0007669"/>
    <property type="project" value="UniProtKB-KW"/>
</dbReference>
<keyword evidence="2" id="KW-0808">Transferase</keyword>
<dbReference type="InterPro" id="IPR029063">
    <property type="entry name" value="SAM-dependent_MTases_sf"/>
</dbReference>
<keyword evidence="4" id="KW-1185">Reference proteome</keyword>
<proteinExistence type="predicted"/>
<comment type="caution">
    <text evidence="3">The sequence shown here is derived from an EMBL/GenBank/DDBJ whole genome shotgun (WGS) entry which is preliminary data.</text>
</comment>
<evidence type="ECO:0000256" key="2">
    <source>
        <dbReference type="ARBA" id="ARBA00022679"/>
    </source>
</evidence>
<gene>
    <name evidence="3" type="ORF">GCM10023168_34800</name>
</gene>